<keyword evidence="6" id="KW-0808">Transferase</keyword>
<reference evidence="16 17" key="1">
    <citation type="submission" date="2016-11" db="EMBL/GenBank/DDBJ databases">
        <authorList>
            <person name="Jaros S."/>
            <person name="Januszkiewicz K."/>
            <person name="Wedrychowicz H."/>
        </authorList>
    </citation>
    <scope>NUCLEOTIDE SEQUENCE [LARGE SCALE GENOMIC DNA]</scope>
    <source>
        <strain evidence="16 17">Y1</strain>
    </source>
</reference>
<dbReference type="AlphaFoldDB" id="A0A1M7IZQ6"/>
<evidence type="ECO:0000256" key="5">
    <source>
        <dbReference type="ARBA" id="ARBA00022553"/>
    </source>
</evidence>
<feature type="domain" description="Histidine kinase" evidence="15">
    <location>
        <begin position="378"/>
        <end position="581"/>
    </location>
</feature>
<evidence type="ECO:0000256" key="1">
    <source>
        <dbReference type="ARBA" id="ARBA00000085"/>
    </source>
</evidence>
<dbReference type="InterPro" id="IPR050398">
    <property type="entry name" value="HssS/ArlS-like"/>
</dbReference>
<dbReference type="PANTHER" id="PTHR45528:SF1">
    <property type="entry name" value="SENSOR HISTIDINE KINASE CPXA"/>
    <property type="match status" value="1"/>
</dbReference>
<evidence type="ECO:0000256" key="8">
    <source>
        <dbReference type="ARBA" id="ARBA00022741"/>
    </source>
</evidence>
<dbReference type="EMBL" id="FRCT01000005">
    <property type="protein sequence ID" value="SHM46226.1"/>
    <property type="molecule type" value="Genomic_DNA"/>
</dbReference>
<dbReference type="Pfam" id="PF02518">
    <property type="entry name" value="HATPase_c"/>
    <property type="match status" value="1"/>
</dbReference>
<organism evidence="16 17">
    <name type="scientific">Ruminococcus flavefaciens</name>
    <dbReference type="NCBI Taxonomy" id="1265"/>
    <lineage>
        <taxon>Bacteria</taxon>
        <taxon>Bacillati</taxon>
        <taxon>Bacillota</taxon>
        <taxon>Clostridia</taxon>
        <taxon>Eubacteriales</taxon>
        <taxon>Oscillospiraceae</taxon>
        <taxon>Ruminococcus</taxon>
    </lineage>
</organism>
<keyword evidence="10" id="KW-0067">ATP-binding</keyword>
<dbReference type="Gene3D" id="1.10.287.130">
    <property type="match status" value="1"/>
</dbReference>
<dbReference type="SMART" id="SM00387">
    <property type="entry name" value="HATPase_c"/>
    <property type="match status" value="1"/>
</dbReference>
<dbReference type="RefSeq" id="WP_072950059.1">
    <property type="nucleotide sequence ID" value="NZ_FRCT01000005.1"/>
</dbReference>
<feature type="transmembrane region" description="Helical" evidence="14">
    <location>
        <begin position="336"/>
        <end position="357"/>
    </location>
</feature>
<evidence type="ECO:0000313" key="16">
    <source>
        <dbReference type="EMBL" id="SHM46226.1"/>
    </source>
</evidence>
<dbReference type="InterPro" id="IPR003661">
    <property type="entry name" value="HisK_dim/P_dom"/>
</dbReference>
<evidence type="ECO:0000313" key="17">
    <source>
        <dbReference type="Proteomes" id="UP000184394"/>
    </source>
</evidence>
<dbReference type="InterPro" id="IPR036890">
    <property type="entry name" value="HATPase_C_sf"/>
</dbReference>
<dbReference type="PANTHER" id="PTHR45528">
    <property type="entry name" value="SENSOR HISTIDINE KINASE CPXA"/>
    <property type="match status" value="1"/>
</dbReference>
<dbReference type="Pfam" id="PF00512">
    <property type="entry name" value="HisKA"/>
    <property type="match status" value="1"/>
</dbReference>
<evidence type="ECO:0000256" key="11">
    <source>
        <dbReference type="ARBA" id="ARBA00022989"/>
    </source>
</evidence>
<dbReference type="Gene3D" id="3.30.565.10">
    <property type="entry name" value="Histidine kinase-like ATPase, C-terminal domain"/>
    <property type="match status" value="1"/>
</dbReference>
<evidence type="ECO:0000256" key="9">
    <source>
        <dbReference type="ARBA" id="ARBA00022777"/>
    </source>
</evidence>
<name>A0A1M7IZQ6_RUMFL</name>
<protein>
    <recommendedName>
        <fullName evidence="3">histidine kinase</fullName>
        <ecNumber evidence="3">2.7.13.3</ecNumber>
    </recommendedName>
</protein>
<evidence type="ECO:0000256" key="4">
    <source>
        <dbReference type="ARBA" id="ARBA00022475"/>
    </source>
</evidence>
<evidence type="ECO:0000256" key="6">
    <source>
        <dbReference type="ARBA" id="ARBA00022679"/>
    </source>
</evidence>
<dbReference type="GO" id="GO:0005524">
    <property type="term" value="F:ATP binding"/>
    <property type="evidence" value="ECO:0007669"/>
    <property type="project" value="UniProtKB-KW"/>
</dbReference>
<dbReference type="GO" id="GO:0000155">
    <property type="term" value="F:phosphorelay sensor kinase activity"/>
    <property type="evidence" value="ECO:0007669"/>
    <property type="project" value="InterPro"/>
</dbReference>
<evidence type="ECO:0000256" key="14">
    <source>
        <dbReference type="SAM" id="Phobius"/>
    </source>
</evidence>
<keyword evidence="8" id="KW-0547">Nucleotide-binding</keyword>
<dbReference type="PROSITE" id="PS50109">
    <property type="entry name" value="HIS_KIN"/>
    <property type="match status" value="1"/>
</dbReference>
<evidence type="ECO:0000256" key="12">
    <source>
        <dbReference type="ARBA" id="ARBA00023012"/>
    </source>
</evidence>
<dbReference type="CDD" id="cd00082">
    <property type="entry name" value="HisKA"/>
    <property type="match status" value="1"/>
</dbReference>
<dbReference type="InterPro" id="IPR005467">
    <property type="entry name" value="His_kinase_dom"/>
</dbReference>
<evidence type="ECO:0000256" key="7">
    <source>
        <dbReference type="ARBA" id="ARBA00022692"/>
    </source>
</evidence>
<dbReference type="GO" id="GO:0005886">
    <property type="term" value="C:plasma membrane"/>
    <property type="evidence" value="ECO:0007669"/>
    <property type="project" value="UniProtKB-SubCell"/>
</dbReference>
<proteinExistence type="predicted"/>
<evidence type="ECO:0000256" key="3">
    <source>
        <dbReference type="ARBA" id="ARBA00012438"/>
    </source>
</evidence>
<dbReference type="Proteomes" id="UP000184394">
    <property type="component" value="Unassembled WGS sequence"/>
</dbReference>
<dbReference type="SUPFAM" id="SSF55874">
    <property type="entry name" value="ATPase domain of HSP90 chaperone/DNA topoisomerase II/histidine kinase"/>
    <property type="match status" value="1"/>
</dbReference>
<dbReference type="InterPro" id="IPR036097">
    <property type="entry name" value="HisK_dim/P_sf"/>
</dbReference>
<evidence type="ECO:0000256" key="10">
    <source>
        <dbReference type="ARBA" id="ARBA00022840"/>
    </source>
</evidence>
<gene>
    <name evidence="16" type="ORF">SAMN04487860_10545</name>
</gene>
<dbReference type="SUPFAM" id="SSF47384">
    <property type="entry name" value="Homodimeric domain of signal transducing histidine kinase"/>
    <property type="match status" value="1"/>
</dbReference>
<comment type="catalytic activity">
    <reaction evidence="1">
        <text>ATP + protein L-histidine = ADP + protein N-phospho-L-histidine.</text>
        <dbReference type="EC" id="2.7.13.3"/>
    </reaction>
</comment>
<dbReference type="EC" id="2.7.13.3" evidence="3"/>
<dbReference type="InterPro" id="IPR003594">
    <property type="entry name" value="HATPase_dom"/>
</dbReference>
<comment type="subcellular location">
    <subcellularLocation>
        <location evidence="2">Cell membrane</location>
        <topology evidence="2">Multi-pass membrane protein</topology>
    </subcellularLocation>
</comment>
<keyword evidence="13 14" id="KW-0472">Membrane</keyword>
<keyword evidence="5" id="KW-0597">Phosphoprotein</keyword>
<evidence type="ECO:0000256" key="2">
    <source>
        <dbReference type="ARBA" id="ARBA00004651"/>
    </source>
</evidence>
<accession>A0A1M7IZQ6</accession>
<dbReference type="OrthoDB" id="9762826at2"/>
<sequence>MRKRLFKGKPKRTNFWKMFAVAMILPILITMFVGFNIFSLGHGYIQAQAEKQNNTDYNNLVHRIENGSKTDDEMNRPVEFGLCLSSYRAISTDGIFFNTGAGQYVMATTYDDPKSASAKWAYDENGDIIFSNRARLWIIIRESNDPDLRRYCCYDPQEIDIPEMNELFSQFFKDVEENDIGYEFYMKSLYLNRETNRIIPHEMTVKKYKYSVITRVSDNEYEGNEKAIGTKDVVINADEKGYELLTFADRNEPDSYPRGSFLGLWGVNPERFDEIYDIYKVKNPKNEGFGGMTGRGDNVYDFYSINNELNENKYGAKGCVSVTRINVMNKYAVIKYWLIIAIVFIISTLIALVICLIRNAKNKAQYAFEDYQRALTNNLAHDLKTPLAVIGGYAENLMEMRRESSDEKELRYLSSIMDNVAYTDDIIRKTLKLSETEQTKKLDKTKVDIKVLAEKCAEKYRTALEERGMGLGITGEGTVNANEDSLSLAIDNLISNAVKYTRDDGAIRINVSNKEFVIVNEVAENVDTKELKMPFVKGDKARSDKSSSGLGLSIAEAAAVQNGFTLKLSCKDKKFTAEIKM</sequence>
<keyword evidence="4" id="KW-1003">Cell membrane</keyword>
<keyword evidence="9 16" id="KW-0418">Kinase</keyword>
<keyword evidence="12" id="KW-0902">Two-component regulatory system</keyword>
<keyword evidence="11 14" id="KW-1133">Transmembrane helix</keyword>
<dbReference type="SMART" id="SM00388">
    <property type="entry name" value="HisKA"/>
    <property type="match status" value="1"/>
</dbReference>
<feature type="transmembrane region" description="Helical" evidence="14">
    <location>
        <begin position="21"/>
        <end position="45"/>
    </location>
</feature>
<evidence type="ECO:0000256" key="13">
    <source>
        <dbReference type="ARBA" id="ARBA00023136"/>
    </source>
</evidence>
<keyword evidence="7 14" id="KW-0812">Transmembrane</keyword>
<evidence type="ECO:0000259" key="15">
    <source>
        <dbReference type="PROSITE" id="PS50109"/>
    </source>
</evidence>